<evidence type="ECO:0000256" key="1">
    <source>
        <dbReference type="SAM" id="Phobius"/>
    </source>
</evidence>
<feature type="chain" id="PRO_5017587423" description="Protein-export membrane protein SecG" evidence="2">
    <location>
        <begin position="23"/>
        <end position="64"/>
    </location>
</feature>
<dbReference type="EMBL" id="MH591114">
    <property type="protein sequence ID" value="AYJ22365.1"/>
    <property type="molecule type" value="Genomic_DNA"/>
</dbReference>
<dbReference type="AlphaFoldDB" id="A0A3B8CLJ9"/>
<gene>
    <name evidence="3" type="primary">ycf47</name>
</gene>
<evidence type="ECO:0000313" key="3">
    <source>
        <dbReference type="EMBL" id="AYJ22365.1"/>
    </source>
</evidence>
<keyword evidence="3" id="KW-0934">Plastid</keyword>
<keyword evidence="1" id="KW-0472">Membrane</keyword>
<keyword evidence="3" id="KW-0150">Chloroplast</keyword>
<keyword evidence="2" id="KW-0732">Signal</keyword>
<evidence type="ECO:0000256" key="2">
    <source>
        <dbReference type="SAM" id="SignalP"/>
    </source>
</evidence>
<reference evidence="3" key="2">
    <citation type="journal article" date="2019" name="Mol. Phylogenet. Evol.">
        <title>Reassessment of the classification of bryopsidales (chlorophyta) based on chloroplast phylogenomic analyses.</title>
        <authorList>
            <person name="Cremen M.C."/>
            <person name="Leliaert F."/>
            <person name="West J."/>
            <person name="Lam D.W."/>
            <person name="Shimada S."/>
            <person name="Lopez-Bautista J.M."/>
            <person name="Verbruggen H."/>
        </authorList>
    </citation>
    <scope>NUCLEOTIDE SEQUENCE</scope>
</reference>
<reference evidence="3" key="1">
    <citation type="submission" date="2018-07" db="EMBL/GenBank/DDBJ databases">
        <authorList>
            <person name="Cremen M.C."/>
            <person name="Leliaert F."/>
            <person name="West J."/>
            <person name="Lam D.W."/>
            <person name="Shimada S."/>
            <person name="Lopez-Bautista J.M."/>
            <person name="Verbruggen H."/>
        </authorList>
    </citation>
    <scope>NUCLEOTIDE SEQUENCE</scope>
</reference>
<geneLocation type="chloroplast" evidence="3"/>
<feature type="transmembrane region" description="Helical" evidence="1">
    <location>
        <begin position="46"/>
        <end position="63"/>
    </location>
</feature>
<organism evidence="3">
    <name type="scientific">Avrainvillea sp. HV04061</name>
    <dbReference type="NCBI Taxonomy" id="2364086"/>
    <lineage>
        <taxon>Eukaryota</taxon>
        <taxon>Viridiplantae</taxon>
        <taxon>Chlorophyta</taxon>
        <taxon>core chlorophytes</taxon>
        <taxon>Ulvophyceae</taxon>
        <taxon>TCBD clade</taxon>
        <taxon>Bryopsidales</taxon>
        <taxon>Halimedineae</taxon>
        <taxon>Dichotomosiphonaceae</taxon>
        <taxon>Avrainvillea</taxon>
    </lineage>
</organism>
<feature type="signal peptide" evidence="2">
    <location>
        <begin position="1"/>
        <end position="22"/>
    </location>
</feature>
<accession>A0A3B8CLJ9</accession>
<keyword evidence="1" id="KW-1133">Transmembrane helix</keyword>
<name>A0A3B8CLJ9_9CHLO</name>
<proteinExistence type="predicted"/>
<keyword evidence="1" id="KW-0812">Transmembrane</keyword>
<sequence length="64" mass="7600">MFHLHIIFNFIVLLVIVPQTSKENSLIITFNNSGLFKNYAEAKKNLLISTWITIFLFFIFKLFF</sequence>
<protein>
    <recommendedName>
        <fullName evidence="4">Protein-export membrane protein SecG</fullName>
    </recommendedName>
</protein>
<evidence type="ECO:0008006" key="4">
    <source>
        <dbReference type="Google" id="ProtNLM"/>
    </source>
</evidence>